<dbReference type="InterPro" id="IPR008792">
    <property type="entry name" value="PQQD"/>
</dbReference>
<comment type="caution">
    <text evidence="1">The sequence shown here is derived from an EMBL/GenBank/DDBJ whole genome shotgun (WGS) entry which is preliminary data.</text>
</comment>
<accession>A0ABV9LXX4</accession>
<dbReference type="Gene3D" id="1.10.10.1150">
    <property type="entry name" value="Coenzyme PQQ synthesis protein D (PqqD)"/>
    <property type="match status" value="1"/>
</dbReference>
<reference evidence="2" key="1">
    <citation type="journal article" date="2019" name="Int. J. Syst. Evol. Microbiol.">
        <title>The Global Catalogue of Microorganisms (GCM) 10K type strain sequencing project: providing services to taxonomists for standard genome sequencing and annotation.</title>
        <authorList>
            <consortium name="The Broad Institute Genomics Platform"/>
            <consortium name="The Broad Institute Genome Sequencing Center for Infectious Disease"/>
            <person name="Wu L."/>
            <person name="Ma J."/>
        </authorList>
    </citation>
    <scope>NUCLEOTIDE SEQUENCE [LARGE SCALE GENOMIC DNA]</scope>
    <source>
        <strain evidence="2">KACC 12507</strain>
    </source>
</reference>
<proteinExistence type="predicted"/>
<sequence>MITSTTRIKIGDNALMQKVSDEMVILDSQSGQYYTLNDMATEMLEHLQNGRSIEEVSALICKEYEVSKAEVNKDLTSMVNTLLEKQLVISE</sequence>
<dbReference type="Pfam" id="PF05402">
    <property type="entry name" value="PqqD"/>
    <property type="match status" value="1"/>
</dbReference>
<name>A0ABV9LXX4_9ALTE</name>
<keyword evidence="2" id="KW-1185">Reference proteome</keyword>
<organism evidence="1 2">
    <name type="scientific">Glaciecola siphonariae</name>
    <dbReference type="NCBI Taxonomy" id="521012"/>
    <lineage>
        <taxon>Bacteria</taxon>
        <taxon>Pseudomonadati</taxon>
        <taxon>Pseudomonadota</taxon>
        <taxon>Gammaproteobacteria</taxon>
        <taxon>Alteromonadales</taxon>
        <taxon>Alteromonadaceae</taxon>
        <taxon>Glaciecola</taxon>
    </lineage>
</organism>
<evidence type="ECO:0000313" key="2">
    <source>
        <dbReference type="Proteomes" id="UP001595897"/>
    </source>
</evidence>
<dbReference type="RefSeq" id="WP_382408722.1">
    <property type="nucleotide sequence ID" value="NZ_JBHSGU010000005.1"/>
</dbReference>
<protein>
    <submittedName>
        <fullName evidence="1">PqqD family protein</fullName>
    </submittedName>
</protein>
<dbReference type="Proteomes" id="UP001595897">
    <property type="component" value="Unassembled WGS sequence"/>
</dbReference>
<dbReference type="EMBL" id="JBHSGU010000005">
    <property type="protein sequence ID" value="MFC4700828.1"/>
    <property type="molecule type" value="Genomic_DNA"/>
</dbReference>
<dbReference type="InterPro" id="IPR041881">
    <property type="entry name" value="PqqD_sf"/>
</dbReference>
<gene>
    <name evidence="1" type="ORF">ACFO4O_11710</name>
</gene>
<evidence type="ECO:0000313" key="1">
    <source>
        <dbReference type="EMBL" id="MFC4700828.1"/>
    </source>
</evidence>